<keyword evidence="2" id="KW-1185">Reference proteome</keyword>
<proteinExistence type="predicted"/>
<protein>
    <submittedName>
        <fullName evidence="1">Uncharacterized protein</fullName>
    </submittedName>
</protein>
<evidence type="ECO:0000313" key="2">
    <source>
        <dbReference type="Proteomes" id="UP000054359"/>
    </source>
</evidence>
<gene>
    <name evidence="1" type="ORF">X975_24660</name>
</gene>
<feature type="non-terminal residue" evidence="1">
    <location>
        <position position="38"/>
    </location>
</feature>
<evidence type="ECO:0000313" key="1">
    <source>
        <dbReference type="EMBL" id="KFM73639.1"/>
    </source>
</evidence>
<dbReference type="EMBL" id="KK118701">
    <property type="protein sequence ID" value="KFM73639.1"/>
    <property type="molecule type" value="Genomic_DNA"/>
</dbReference>
<dbReference type="AlphaFoldDB" id="A0A087U8F0"/>
<organism evidence="1 2">
    <name type="scientific">Stegodyphus mimosarum</name>
    <name type="common">African social velvet spider</name>
    <dbReference type="NCBI Taxonomy" id="407821"/>
    <lineage>
        <taxon>Eukaryota</taxon>
        <taxon>Metazoa</taxon>
        <taxon>Ecdysozoa</taxon>
        <taxon>Arthropoda</taxon>
        <taxon>Chelicerata</taxon>
        <taxon>Arachnida</taxon>
        <taxon>Araneae</taxon>
        <taxon>Araneomorphae</taxon>
        <taxon>Entelegynae</taxon>
        <taxon>Eresoidea</taxon>
        <taxon>Eresidae</taxon>
        <taxon>Stegodyphus</taxon>
    </lineage>
</organism>
<accession>A0A087U8F0</accession>
<name>A0A087U8F0_STEMI</name>
<sequence length="38" mass="4247">MILLSSSKARNKNVALLNLTVPDDSRFYVTGLKLKQLV</sequence>
<dbReference type="Proteomes" id="UP000054359">
    <property type="component" value="Unassembled WGS sequence"/>
</dbReference>
<reference evidence="1 2" key="1">
    <citation type="submission" date="2013-11" db="EMBL/GenBank/DDBJ databases">
        <title>Genome sequencing of Stegodyphus mimosarum.</title>
        <authorList>
            <person name="Bechsgaard J."/>
        </authorList>
    </citation>
    <scope>NUCLEOTIDE SEQUENCE [LARGE SCALE GENOMIC DNA]</scope>
</reference>